<dbReference type="AlphaFoldDB" id="A3ZPR9"/>
<protein>
    <submittedName>
        <fullName evidence="1">Uncharacterized protein</fullName>
    </submittedName>
</protein>
<dbReference type="eggNOG" id="ENOG5033PSV">
    <property type="taxonomic scope" value="Bacteria"/>
</dbReference>
<organism evidence="1 2">
    <name type="scientific">Blastopirellula marina DSM 3645</name>
    <dbReference type="NCBI Taxonomy" id="314230"/>
    <lineage>
        <taxon>Bacteria</taxon>
        <taxon>Pseudomonadati</taxon>
        <taxon>Planctomycetota</taxon>
        <taxon>Planctomycetia</taxon>
        <taxon>Pirellulales</taxon>
        <taxon>Pirellulaceae</taxon>
        <taxon>Blastopirellula</taxon>
    </lineage>
</organism>
<proteinExistence type="predicted"/>
<name>A3ZPR9_9BACT</name>
<sequence length="270" mass="30957">MNRKEQQAELIYKLGLLLRPIQDIVDYPDQQTPQTIARAMAKYAADRDSLLTDVRNFMQSEPGHFYLFEWQTFDDSLGSLGLEINRNRNAIDGIRSILDKNRRQALNAIHLIPTEIESEVFEANSPFQAYCKLKTYCETTLSNFTWADPYMGASLFHRYLNDLPDAATVTLVTKDRANQPEYQSYLNISRLYASERGPTKYRLIVESSNHDRWLRCDDQLYHLGGSAKDAGHRSPFTISSLSPTPENFQKLDELINSGTELFGPNTPIHQ</sequence>
<dbReference type="EMBL" id="AANZ01000004">
    <property type="protein sequence ID" value="EAQ81747.1"/>
    <property type="molecule type" value="Genomic_DNA"/>
</dbReference>
<dbReference type="OrthoDB" id="278040at2"/>
<dbReference type="RefSeq" id="WP_002653738.1">
    <property type="nucleotide sequence ID" value="NZ_CH672376.1"/>
</dbReference>
<comment type="caution">
    <text evidence="1">The sequence shown here is derived from an EMBL/GenBank/DDBJ whole genome shotgun (WGS) entry which is preliminary data.</text>
</comment>
<dbReference type="Proteomes" id="UP000004358">
    <property type="component" value="Unassembled WGS sequence"/>
</dbReference>
<evidence type="ECO:0000313" key="2">
    <source>
        <dbReference type="Proteomes" id="UP000004358"/>
    </source>
</evidence>
<accession>A3ZPR9</accession>
<reference evidence="1 2" key="1">
    <citation type="submission" date="2006-02" db="EMBL/GenBank/DDBJ databases">
        <authorList>
            <person name="Amann R."/>
            <person name="Ferriera S."/>
            <person name="Johnson J."/>
            <person name="Kravitz S."/>
            <person name="Halpern A."/>
            <person name="Remington K."/>
            <person name="Beeson K."/>
            <person name="Tran B."/>
            <person name="Rogers Y.-H."/>
            <person name="Friedman R."/>
            <person name="Venter J.C."/>
        </authorList>
    </citation>
    <scope>NUCLEOTIDE SEQUENCE [LARGE SCALE GENOMIC DNA]</scope>
    <source>
        <strain evidence="1 2">DSM 3645</strain>
    </source>
</reference>
<gene>
    <name evidence="1" type="ORF">DSM3645_29237</name>
</gene>
<dbReference type="HOGENOM" id="CLU_1029222_0_0_0"/>
<evidence type="ECO:0000313" key="1">
    <source>
        <dbReference type="EMBL" id="EAQ81747.1"/>
    </source>
</evidence>